<sequence length="146" mass="16366">MSNPGLDFANYRISWATEEFSSEVCSDSEIDVIHAPKKTKSFGQDFFNYKCNFDDTELGWKKPKKLGASTPLITGLGPQKKPRKQSFSELDKENDQFDAIKVKADYDKSLAEAIATLGIILPTRRSSVSSNASKELVINENLWNPE</sequence>
<keyword evidence="3" id="KW-1185">Reference proteome</keyword>
<protein>
    <submittedName>
        <fullName evidence="2">Uncharacterized protein</fullName>
    </submittedName>
</protein>
<name>A0ABR2X0Y4_9FUNG</name>
<organism evidence="2 3">
    <name type="scientific">Basidiobolus ranarum</name>
    <dbReference type="NCBI Taxonomy" id="34480"/>
    <lineage>
        <taxon>Eukaryota</taxon>
        <taxon>Fungi</taxon>
        <taxon>Fungi incertae sedis</taxon>
        <taxon>Zoopagomycota</taxon>
        <taxon>Entomophthoromycotina</taxon>
        <taxon>Basidiobolomycetes</taxon>
        <taxon>Basidiobolales</taxon>
        <taxon>Basidiobolaceae</taxon>
        <taxon>Basidiobolus</taxon>
    </lineage>
</organism>
<dbReference type="EMBL" id="JASJQH010000078">
    <property type="protein sequence ID" value="KAK9767430.1"/>
    <property type="molecule type" value="Genomic_DNA"/>
</dbReference>
<evidence type="ECO:0000313" key="3">
    <source>
        <dbReference type="Proteomes" id="UP001479436"/>
    </source>
</evidence>
<reference evidence="2 3" key="1">
    <citation type="submission" date="2023-04" db="EMBL/GenBank/DDBJ databases">
        <title>Genome of Basidiobolus ranarum AG-B5.</title>
        <authorList>
            <person name="Stajich J.E."/>
            <person name="Carter-House D."/>
            <person name="Gryganskyi A."/>
        </authorList>
    </citation>
    <scope>NUCLEOTIDE SEQUENCE [LARGE SCALE GENOMIC DNA]</scope>
    <source>
        <strain evidence="2 3">AG-B5</strain>
    </source>
</reference>
<evidence type="ECO:0000256" key="1">
    <source>
        <dbReference type="SAM" id="MobiDB-lite"/>
    </source>
</evidence>
<feature type="region of interest" description="Disordered" evidence="1">
    <location>
        <begin position="71"/>
        <end position="91"/>
    </location>
</feature>
<gene>
    <name evidence="2" type="ORF">K7432_002789</name>
</gene>
<comment type="caution">
    <text evidence="2">The sequence shown here is derived from an EMBL/GenBank/DDBJ whole genome shotgun (WGS) entry which is preliminary data.</text>
</comment>
<accession>A0ABR2X0Y4</accession>
<proteinExistence type="predicted"/>
<evidence type="ECO:0000313" key="2">
    <source>
        <dbReference type="EMBL" id="KAK9767430.1"/>
    </source>
</evidence>
<dbReference type="Proteomes" id="UP001479436">
    <property type="component" value="Unassembled WGS sequence"/>
</dbReference>